<keyword evidence="1" id="KW-0472">Membrane</keyword>
<organism evidence="2 3">
    <name type="scientific">Hyaloscypha variabilis (strain UAMH 11265 / GT02V1 / F)</name>
    <name type="common">Meliniomyces variabilis</name>
    <dbReference type="NCBI Taxonomy" id="1149755"/>
    <lineage>
        <taxon>Eukaryota</taxon>
        <taxon>Fungi</taxon>
        <taxon>Dikarya</taxon>
        <taxon>Ascomycota</taxon>
        <taxon>Pezizomycotina</taxon>
        <taxon>Leotiomycetes</taxon>
        <taxon>Helotiales</taxon>
        <taxon>Hyaloscyphaceae</taxon>
        <taxon>Hyaloscypha</taxon>
        <taxon>Hyaloscypha variabilis</taxon>
    </lineage>
</organism>
<evidence type="ECO:0000313" key="3">
    <source>
        <dbReference type="Proteomes" id="UP000235786"/>
    </source>
</evidence>
<accession>A0A2J6S4Y8</accession>
<reference evidence="2 3" key="1">
    <citation type="submission" date="2016-04" db="EMBL/GenBank/DDBJ databases">
        <title>A degradative enzymes factory behind the ericoid mycorrhizal symbiosis.</title>
        <authorList>
            <consortium name="DOE Joint Genome Institute"/>
            <person name="Martino E."/>
            <person name="Morin E."/>
            <person name="Grelet G."/>
            <person name="Kuo A."/>
            <person name="Kohler A."/>
            <person name="Daghino S."/>
            <person name="Barry K."/>
            <person name="Choi C."/>
            <person name="Cichocki N."/>
            <person name="Clum A."/>
            <person name="Copeland A."/>
            <person name="Hainaut M."/>
            <person name="Haridas S."/>
            <person name="Labutti K."/>
            <person name="Lindquist E."/>
            <person name="Lipzen A."/>
            <person name="Khouja H.-R."/>
            <person name="Murat C."/>
            <person name="Ohm R."/>
            <person name="Olson A."/>
            <person name="Spatafora J."/>
            <person name="Veneault-Fourrey C."/>
            <person name="Henrissat B."/>
            <person name="Grigoriev I."/>
            <person name="Martin F."/>
            <person name="Perotto S."/>
        </authorList>
    </citation>
    <scope>NUCLEOTIDE SEQUENCE [LARGE SCALE GENOMIC DNA]</scope>
    <source>
        <strain evidence="2 3">F</strain>
    </source>
</reference>
<evidence type="ECO:0000256" key="1">
    <source>
        <dbReference type="SAM" id="Phobius"/>
    </source>
</evidence>
<dbReference type="AlphaFoldDB" id="A0A2J6S4Y8"/>
<proteinExistence type="predicted"/>
<keyword evidence="1" id="KW-1133">Transmembrane helix</keyword>
<protein>
    <submittedName>
        <fullName evidence="2">Uncharacterized protein</fullName>
    </submittedName>
</protein>
<keyword evidence="1" id="KW-0812">Transmembrane</keyword>
<dbReference type="EMBL" id="KZ613940">
    <property type="protein sequence ID" value="PMD45833.1"/>
    <property type="molecule type" value="Genomic_DNA"/>
</dbReference>
<name>A0A2J6S4Y8_HYAVF</name>
<gene>
    <name evidence="2" type="ORF">L207DRAFT_562904</name>
</gene>
<keyword evidence="3" id="KW-1185">Reference proteome</keyword>
<sequence length="370" mass="40439">MARKRDCNWKIVLQFTLIIVISACIAGIVGGVTSQVSKLKSAEVVNKLNGTVNGTDGMRGRGMVAKAYRQVLETWARKTPHDSGKRGQKNAIAENHLLEGRRTSPNDCMQFLTYVGPSPAPKQFGWKAAKSSWMKERTHGAIASSYNEHGAPEHVELVDRVVVAVGLGSVIVVGAWDAVMDWMMVTVTVDGMIAGFDAEVDREVVVEVEKLVAWLEEEDLAVRRVEDDVFDVVVAVSMQVQALRIFEDDALHPELIADGVAIAITAGEDEDSILGNNFGEAEDTNYVLSLDGVGENHSPKTAAALKAEAVHHRSGKYPGLKDPTIRDQLHTRRIIATKRRQIFRLRGPTKDRIVSSSGSAAMIHDGLRIN</sequence>
<dbReference type="OrthoDB" id="3563142at2759"/>
<feature type="transmembrane region" description="Helical" evidence="1">
    <location>
        <begin position="12"/>
        <end position="32"/>
    </location>
</feature>
<dbReference type="Proteomes" id="UP000235786">
    <property type="component" value="Unassembled WGS sequence"/>
</dbReference>
<evidence type="ECO:0000313" key="2">
    <source>
        <dbReference type="EMBL" id="PMD45833.1"/>
    </source>
</evidence>
<dbReference type="PROSITE" id="PS51257">
    <property type="entry name" value="PROKAR_LIPOPROTEIN"/>
    <property type="match status" value="1"/>
</dbReference>